<dbReference type="GO" id="GO:1904669">
    <property type="term" value="P:ATP export"/>
    <property type="evidence" value="ECO:0007669"/>
    <property type="project" value="UniProtKB-ARBA"/>
</dbReference>
<dbReference type="AlphaFoldDB" id="A0A7M4E5M6"/>
<dbReference type="Ensembl" id="ENSCPRT00005005590.1">
    <property type="protein sequence ID" value="ENSCPRP00005004775.1"/>
    <property type="gene ID" value="ENSCPRG00005003448.1"/>
</dbReference>
<evidence type="ECO:0000256" key="9">
    <source>
        <dbReference type="SAM" id="Phobius"/>
    </source>
</evidence>
<evidence type="ECO:0000256" key="6">
    <source>
        <dbReference type="ARBA" id="ARBA00023065"/>
    </source>
</evidence>
<dbReference type="OMA" id="FRCPCQV"/>
<evidence type="ECO:0000256" key="5">
    <source>
        <dbReference type="ARBA" id="ARBA00022989"/>
    </source>
</evidence>
<keyword evidence="11" id="KW-1185">Reference proteome</keyword>
<dbReference type="GO" id="GO:0005886">
    <property type="term" value="C:plasma membrane"/>
    <property type="evidence" value="ECO:0007669"/>
    <property type="project" value="TreeGrafter"/>
</dbReference>
<dbReference type="PANTHER" id="PTHR32261:SF5">
    <property type="entry name" value="CALCIUM HOMEOSTASIS MODULATOR PROTEIN 4"/>
    <property type="match status" value="1"/>
</dbReference>
<keyword evidence="8" id="KW-0407">Ion channel</keyword>
<proteinExistence type="inferred from homology"/>
<evidence type="ECO:0000313" key="11">
    <source>
        <dbReference type="Proteomes" id="UP000594220"/>
    </source>
</evidence>
<comment type="similarity">
    <text evidence="2">Belongs to the CALHM family.</text>
</comment>
<evidence type="ECO:0000256" key="7">
    <source>
        <dbReference type="ARBA" id="ARBA00023136"/>
    </source>
</evidence>
<organism evidence="10 11">
    <name type="scientific">Crocodylus porosus</name>
    <name type="common">Saltwater crocodile</name>
    <name type="synonym">Estuarine crocodile</name>
    <dbReference type="NCBI Taxonomy" id="8502"/>
    <lineage>
        <taxon>Eukaryota</taxon>
        <taxon>Metazoa</taxon>
        <taxon>Chordata</taxon>
        <taxon>Craniata</taxon>
        <taxon>Vertebrata</taxon>
        <taxon>Euteleostomi</taxon>
        <taxon>Archelosauria</taxon>
        <taxon>Archosauria</taxon>
        <taxon>Crocodylia</taxon>
        <taxon>Longirostres</taxon>
        <taxon>Crocodylidae</taxon>
        <taxon>Crocodylus</taxon>
    </lineage>
</organism>
<evidence type="ECO:0000256" key="2">
    <source>
        <dbReference type="ARBA" id="ARBA00008497"/>
    </source>
</evidence>
<feature type="transmembrane region" description="Helical" evidence="9">
    <location>
        <begin position="53"/>
        <end position="74"/>
    </location>
</feature>
<feature type="transmembrane region" description="Helical" evidence="9">
    <location>
        <begin position="21"/>
        <end position="41"/>
    </location>
</feature>
<name>A0A7M4E5M6_CROPO</name>
<dbReference type="InterPro" id="IPR029569">
    <property type="entry name" value="CALHM"/>
</dbReference>
<dbReference type="GeneTree" id="ENSGT01030000234610"/>
<keyword evidence="3" id="KW-0813">Transport</keyword>
<keyword evidence="6" id="KW-0406">Ion transport</keyword>
<keyword evidence="5 9" id="KW-1133">Transmembrane helix</keyword>
<evidence type="ECO:0000256" key="3">
    <source>
        <dbReference type="ARBA" id="ARBA00022448"/>
    </source>
</evidence>
<protein>
    <submittedName>
        <fullName evidence="10">Calcium homeostasis modulator family member 4</fullName>
    </submittedName>
</protein>
<feature type="transmembrane region" description="Helical" evidence="9">
    <location>
        <begin position="182"/>
        <end position="202"/>
    </location>
</feature>
<sequence length="303" mass="34200">MRTKMSYLTYVLTFLKGKEVIVANAVIAILTIGGQQLFSFFTFSCPCHVGQNLIYGLAFLGAPALILLIVGYALNNQTWSARNSLLQCKLICLVLCNVTGRALVAPVTWLAVTLLNGSYYVCAMSEFVSVNHYKAFMNITTKEHKKILAAFPCSHLVPTELIKGLIRHPCFTSYYQTSLSQVAGWFLIAGVAITVFLSYCLARCLSPLSFLHLKYWASYVRNEQKLFEEAADLHSRLYATQHIKKFFGLVPGSKDLKEIRIPSCKDWRSISGVAVLRIVDEEHYDYSLLHDWALCLPTIRIWH</sequence>
<gene>
    <name evidence="10" type="primary">CALHM4</name>
</gene>
<evidence type="ECO:0000313" key="10">
    <source>
        <dbReference type="Ensembl" id="ENSCPRP00005004775.1"/>
    </source>
</evidence>
<keyword evidence="4 9" id="KW-0812">Transmembrane</keyword>
<evidence type="ECO:0000256" key="4">
    <source>
        <dbReference type="ARBA" id="ARBA00022692"/>
    </source>
</evidence>
<feature type="transmembrane region" description="Helical" evidence="9">
    <location>
        <begin position="86"/>
        <end position="111"/>
    </location>
</feature>
<dbReference type="Proteomes" id="UP000594220">
    <property type="component" value="Unplaced"/>
</dbReference>
<accession>A0A7M4E5M6</accession>
<reference evidence="10" key="2">
    <citation type="submission" date="2025-09" db="UniProtKB">
        <authorList>
            <consortium name="Ensembl"/>
        </authorList>
    </citation>
    <scope>IDENTIFICATION</scope>
</reference>
<dbReference type="GO" id="GO:0005261">
    <property type="term" value="F:monoatomic cation channel activity"/>
    <property type="evidence" value="ECO:0007669"/>
    <property type="project" value="TreeGrafter"/>
</dbReference>
<dbReference type="PANTHER" id="PTHR32261">
    <property type="entry name" value="CALCIUM HOMEOSTASIS MODULATOR PROTEIN"/>
    <property type="match status" value="1"/>
</dbReference>
<reference evidence="10" key="1">
    <citation type="submission" date="2025-08" db="UniProtKB">
        <authorList>
            <consortium name="Ensembl"/>
        </authorList>
    </citation>
    <scope>IDENTIFICATION</scope>
</reference>
<comment type="subcellular location">
    <subcellularLocation>
        <location evidence="1">Membrane</location>
        <topology evidence="1">Multi-pass membrane protein</topology>
    </subcellularLocation>
</comment>
<keyword evidence="7 9" id="KW-0472">Membrane</keyword>
<evidence type="ECO:0000256" key="1">
    <source>
        <dbReference type="ARBA" id="ARBA00004141"/>
    </source>
</evidence>
<dbReference type="Pfam" id="PF14798">
    <property type="entry name" value="Ca_hom_mod"/>
    <property type="match status" value="1"/>
</dbReference>
<evidence type="ECO:0000256" key="8">
    <source>
        <dbReference type="ARBA" id="ARBA00023303"/>
    </source>
</evidence>